<evidence type="ECO:0000313" key="3">
    <source>
        <dbReference type="EMBL" id="TQL61627.1"/>
    </source>
</evidence>
<protein>
    <recommendedName>
        <fullName evidence="2">DUF5709 domain-containing protein</fullName>
    </recommendedName>
</protein>
<sequence length="152" mass="16911">MSDNESYDEYSVDDETQLQPGDTLDDRYRGVEDILDEGWSPPERPRGVNAFGTTASEQHQGESLEQRMRQEEPDPSAAFDDPLEDREEDPDAPREEDEFLDDGEVGDRRAGRLVDPDEGVHEDEESELWGGDVGIDGAGASAEEAAMHVVEE</sequence>
<feature type="compositionally biased region" description="Acidic residues" evidence="1">
    <location>
        <begin position="1"/>
        <end position="16"/>
    </location>
</feature>
<dbReference type="Proteomes" id="UP000319514">
    <property type="component" value="Unassembled WGS sequence"/>
</dbReference>
<evidence type="ECO:0000256" key="1">
    <source>
        <dbReference type="SAM" id="MobiDB-lite"/>
    </source>
</evidence>
<dbReference type="InterPro" id="IPR043763">
    <property type="entry name" value="DUF5709"/>
</dbReference>
<feature type="domain" description="DUF5709" evidence="2">
    <location>
        <begin position="104"/>
        <end position="152"/>
    </location>
</feature>
<dbReference type="AlphaFoldDB" id="A0A542ZMV6"/>
<keyword evidence="4" id="KW-1185">Reference proteome</keyword>
<gene>
    <name evidence="3" type="ORF">FB474_3039</name>
</gene>
<proteinExistence type="predicted"/>
<dbReference type="OrthoDB" id="3212066at2"/>
<feature type="compositionally biased region" description="Acidic residues" evidence="1">
    <location>
        <begin position="81"/>
        <end position="104"/>
    </location>
</feature>
<dbReference type="EMBL" id="VFOQ01000001">
    <property type="protein sequence ID" value="TQL61627.1"/>
    <property type="molecule type" value="Genomic_DNA"/>
</dbReference>
<organism evidence="3 4">
    <name type="scientific">Oryzihumus leptocrescens</name>
    <dbReference type="NCBI Taxonomy" id="297536"/>
    <lineage>
        <taxon>Bacteria</taxon>
        <taxon>Bacillati</taxon>
        <taxon>Actinomycetota</taxon>
        <taxon>Actinomycetes</taxon>
        <taxon>Micrococcales</taxon>
        <taxon>Intrasporangiaceae</taxon>
        <taxon>Oryzihumus</taxon>
    </lineage>
</organism>
<feature type="compositionally biased region" description="Basic and acidic residues" evidence="1">
    <location>
        <begin position="59"/>
        <end position="72"/>
    </location>
</feature>
<evidence type="ECO:0000313" key="4">
    <source>
        <dbReference type="Proteomes" id="UP000319514"/>
    </source>
</evidence>
<reference evidence="3 4" key="1">
    <citation type="submission" date="2019-06" db="EMBL/GenBank/DDBJ databases">
        <title>Sequencing the genomes of 1000 actinobacteria strains.</title>
        <authorList>
            <person name="Klenk H.-P."/>
        </authorList>
    </citation>
    <scope>NUCLEOTIDE SEQUENCE [LARGE SCALE GENOMIC DNA]</scope>
    <source>
        <strain evidence="3 4">DSM 18082</strain>
    </source>
</reference>
<comment type="caution">
    <text evidence="3">The sequence shown here is derived from an EMBL/GenBank/DDBJ whole genome shotgun (WGS) entry which is preliminary data.</text>
</comment>
<feature type="region of interest" description="Disordered" evidence="1">
    <location>
        <begin position="1"/>
        <end position="152"/>
    </location>
</feature>
<accession>A0A542ZMV6</accession>
<evidence type="ECO:0000259" key="2">
    <source>
        <dbReference type="Pfam" id="PF18970"/>
    </source>
</evidence>
<dbReference type="Pfam" id="PF18970">
    <property type="entry name" value="DUF5709"/>
    <property type="match status" value="1"/>
</dbReference>
<dbReference type="RefSeq" id="WP_141789380.1">
    <property type="nucleotide sequence ID" value="NZ_BAAAKX010000018.1"/>
</dbReference>
<name>A0A542ZMV6_9MICO</name>
<feature type="compositionally biased region" description="Basic and acidic residues" evidence="1">
    <location>
        <begin position="105"/>
        <end position="119"/>
    </location>
</feature>